<dbReference type="STRING" id="1433126.BN938_3032"/>
<evidence type="ECO:0000313" key="2">
    <source>
        <dbReference type="Proteomes" id="UP000027616"/>
    </source>
</evidence>
<dbReference type="InterPro" id="IPR017853">
    <property type="entry name" value="GH"/>
</dbReference>
<dbReference type="eggNOG" id="ENOG5033HNV">
    <property type="taxonomic scope" value="Bacteria"/>
</dbReference>
<dbReference type="Gene3D" id="3.20.20.80">
    <property type="entry name" value="Glycosidases"/>
    <property type="match status" value="1"/>
</dbReference>
<dbReference type="KEGG" id="rbc:BN938_3032"/>
<accession>A0A060REX0</accession>
<gene>
    <name evidence="1" type="ORF">BN938_3032</name>
</gene>
<name>A0A060REX0_9BACT</name>
<proteinExistence type="predicted"/>
<dbReference type="SUPFAM" id="SSF51445">
    <property type="entry name" value="(Trans)glycosidases"/>
    <property type="match status" value="1"/>
</dbReference>
<evidence type="ECO:0000313" key="1">
    <source>
        <dbReference type="EMBL" id="CDN33094.1"/>
    </source>
</evidence>
<dbReference type="AlphaFoldDB" id="A0A060REX0"/>
<sequence>MPVQRAGLPVTFAIPIQYTLGSEARLSVAITINGTDHETTLFDFYPAKEISVTNGRSKITFITHQISQPQKGNPLTIASGILYIRTYPALLKYGERMSFEFNSKTNHMDIGSGLLIGSLYKDLSNVGSDPQLSPEQLAEIDSTHLSNLAAWRQKSKAKALNLRRTGTVNVDCSTNSELYDRGELRVQAYSGNPVKDFQFGVPSEKMSEMASAIIAQAGRKFKLFRYQHHRLPWKQQDPTLIDSMEMAYISKWLDAANANSEQLMLCFQISPIIKEYKNVSQMGVKALPVEGIPAYPWESVTQGYLTTLAYLKSQYPNFKIVQMPYEFDNISNSPSHRQAHYMLYKSLYRAVYKLNKTLKKDEQIEIAGLSINTPIDKWDFIESFLEYYSKDGDKSKRLDYLTWHGYLFPGTKPNHPRGINKILNELLAKYSLPASMPVIIDECGLAEPSTIEDLSDLYGASRKESAMACFTASIHDWYLRERGNFIPISGGGWHFGLMTYGKQNVMSNYAKGALLRSKLLNRAITSVAAPLDEDGYGLYSFATVNDSKDSLSLLVWNLSPTIFYQDIETINYDNTQITLAGLPAKLRNRELTVRVQYFCEKDSKDIFSSSKCQTLPLTRGADRYEVDFTSEEADRINKISTLTYKVKSTDGLKLKLDVQEHSMYLITLSR</sequence>
<dbReference type="HOGENOM" id="CLU_356744_0_0_10"/>
<dbReference type="EMBL" id="HG934468">
    <property type="protein sequence ID" value="CDN33094.1"/>
    <property type="molecule type" value="Genomic_DNA"/>
</dbReference>
<organism evidence="1 2">
    <name type="scientific">Mucinivorans hirudinis</name>
    <dbReference type="NCBI Taxonomy" id="1433126"/>
    <lineage>
        <taxon>Bacteria</taxon>
        <taxon>Pseudomonadati</taxon>
        <taxon>Bacteroidota</taxon>
        <taxon>Bacteroidia</taxon>
        <taxon>Bacteroidales</taxon>
        <taxon>Rikenellaceae</taxon>
        <taxon>Mucinivorans</taxon>
    </lineage>
</organism>
<keyword evidence="2" id="KW-1185">Reference proteome</keyword>
<dbReference type="Proteomes" id="UP000027616">
    <property type="component" value="Chromosome I"/>
</dbReference>
<reference evidence="1 2" key="1">
    <citation type="journal article" date="2015" name="Genome Announc.">
        <title>Complete Genome Sequence of the Novel Leech Symbiont Mucinivorans hirudinis M3T.</title>
        <authorList>
            <person name="Nelson M.C."/>
            <person name="Bomar L."/>
            <person name="Graf J."/>
        </authorList>
    </citation>
    <scope>NUCLEOTIDE SEQUENCE [LARGE SCALE GENOMIC DNA]</scope>
    <source>
        <strain evidence="2">M3</strain>
    </source>
</reference>
<evidence type="ECO:0008006" key="3">
    <source>
        <dbReference type="Google" id="ProtNLM"/>
    </source>
</evidence>
<protein>
    <recommendedName>
        <fullName evidence="3">Beta-agarase</fullName>
    </recommendedName>
</protein>